<dbReference type="PROSITE" id="PS50879">
    <property type="entry name" value="RNASE_H_1"/>
    <property type="match status" value="1"/>
</dbReference>
<feature type="non-terminal residue" evidence="3">
    <location>
        <position position="1"/>
    </location>
</feature>
<evidence type="ECO:0000313" key="3">
    <source>
        <dbReference type="EMBL" id="RPD52316.1"/>
    </source>
</evidence>
<dbReference type="SUPFAM" id="SSF53098">
    <property type="entry name" value="Ribonuclease H-like"/>
    <property type="match status" value="1"/>
</dbReference>
<feature type="domain" description="RNase H type-1" evidence="2">
    <location>
        <begin position="1"/>
        <end position="58"/>
    </location>
</feature>
<evidence type="ECO:0000259" key="2">
    <source>
        <dbReference type="PROSITE" id="PS50879"/>
    </source>
</evidence>
<reference evidence="3" key="1">
    <citation type="journal article" date="2018" name="Genome Biol. Evol.">
        <title>Genomics and development of Lentinus tigrinus, a white-rot wood-decaying mushroom with dimorphic fruiting bodies.</title>
        <authorList>
            <person name="Wu B."/>
            <person name="Xu Z."/>
            <person name="Knudson A."/>
            <person name="Carlson A."/>
            <person name="Chen N."/>
            <person name="Kovaka S."/>
            <person name="LaButti K."/>
            <person name="Lipzen A."/>
            <person name="Pennachio C."/>
            <person name="Riley R."/>
            <person name="Schakwitz W."/>
            <person name="Umezawa K."/>
            <person name="Ohm R.A."/>
            <person name="Grigoriev I.V."/>
            <person name="Nagy L.G."/>
            <person name="Gibbons J."/>
            <person name="Hibbett D."/>
        </authorList>
    </citation>
    <scope>NUCLEOTIDE SEQUENCE [LARGE SCALE GENOMIC DNA]</scope>
    <source>
        <strain evidence="3">ALCF2SS1-6</strain>
    </source>
</reference>
<sequence length="122" mass="13727">REKHENQGYITQQNASLTKAIVAAMRERRAGTFMRWVKGHNSHPGNEKADELSGLGALKQVHGMIDLSVSTKLKLTGCKLTWLTQKLAYSAIRQRKQLTLTPRRRTAANLSRSHLSPTMYPS</sequence>
<dbReference type="InterPro" id="IPR036397">
    <property type="entry name" value="RNaseH_sf"/>
</dbReference>
<proteinExistence type="predicted"/>
<dbReference type="Gene3D" id="3.30.420.10">
    <property type="entry name" value="Ribonuclease H-like superfamily/Ribonuclease H"/>
    <property type="match status" value="1"/>
</dbReference>
<dbReference type="Proteomes" id="UP000313359">
    <property type="component" value="Unassembled WGS sequence"/>
</dbReference>
<organism evidence="3 4">
    <name type="scientific">Lentinus tigrinus ALCF2SS1-6</name>
    <dbReference type="NCBI Taxonomy" id="1328759"/>
    <lineage>
        <taxon>Eukaryota</taxon>
        <taxon>Fungi</taxon>
        <taxon>Dikarya</taxon>
        <taxon>Basidiomycota</taxon>
        <taxon>Agaricomycotina</taxon>
        <taxon>Agaricomycetes</taxon>
        <taxon>Polyporales</taxon>
        <taxon>Polyporaceae</taxon>
        <taxon>Lentinus</taxon>
    </lineage>
</organism>
<evidence type="ECO:0000313" key="4">
    <source>
        <dbReference type="Proteomes" id="UP000313359"/>
    </source>
</evidence>
<dbReference type="OrthoDB" id="2752996at2759"/>
<accession>A0A5C2RQ33</accession>
<evidence type="ECO:0000256" key="1">
    <source>
        <dbReference type="SAM" id="MobiDB-lite"/>
    </source>
</evidence>
<dbReference type="GO" id="GO:0004523">
    <property type="term" value="F:RNA-DNA hybrid ribonuclease activity"/>
    <property type="evidence" value="ECO:0007669"/>
    <property type="project" value="InterPro"/>
</dbReference>
<name>A0A5C2RQ33_9APHY</name>
<dbReference type="InterPro" id="IPR012337">
    <property type="entry name" value="RNaseH-like_sf"/>
</dbReference>
<dbReference type="AlphaFoldDB" id="A0A5C2RQ33"/>
<feature type="region of interest" description="Disordered" evidence="1">
    <location>
        <begin position="100"/>
        <end position="122"/>
    </location>
</feature>
<dbReference type="EMBL" id="ML122374">
    <property type="protein sequence ID" value="RPD52316.1"/>
    <property type="molecule type" value="Genomic_DNA"/>
</dbReference>
<dbReference type="GO" id="GO:0003676">
    <property type="term" value="F:nucleic acid binding"/>
    <property type="evidence" value="ECO:0007669"/>
    <property type="project" value="InterPro"/>
</dbReference>
<dbReference type="STRING" id="1328759.A0A5C2RQ33"/>
<keyword evidence="4" id="KW-1185">Reference proteome</keyword>
<feature type="compositionally biased region" description="Polar residues" evidence="1">
    <location>
        <begin position="108"/>
        <end position="122"/>
    </location>
</feature>
<protein>
    <recommendedName>
        <fullName evidence="2">RNase H type-1 domain-containing protein</fullName>
    </recommendedName>
</protein>
<gene>
    <name evidence="3" type="ORF">L227DRAFT_514999</name>
</gene>
<dbReference type="InterPro" id="IPR002156">
    <property type="entry name" value="RNaseH_domain"/>
</dbReference>